<dbReference type="Proteomes" id="UP000314986">
    <property type="component" value="Unassembled WGS sequence"/>
</dbReference>
<evidence type="ECO:0000256" key="8">
    <source>
        <dbReference type="ARBA" id="ARBA00023136"/>
    </source>
</evidence>
<dbReference type="AlphaFoldDB" id="A0A4W3GUJ9"/>
<dbReference type="PRINTS" id="PR00700">
    <property type="entry name" value="PRTYPHPHTASE"/>
</dbReference>
<dbReference type="InterPro" id="IPR003595">
    <property type="entry name" value="Tyr_Pase_cat"/>
</dbReference>
<evidence type="ECO:0000256" key="10">
    <source>
        <dbReference type="ARBA" id="ARBA00051722"/>
    </source>
</evidence>
<feature type="domain" description="Tyrosine-protein phosphatase" evidence="11">
    <location>
        <begin position="165"/>
        <end position="390"/>
    </location>
</feature>
<feature type="domain" description="Tyrosine-protein phosphatase" evidence="11">
    <location>
        <begin position="1"/>
        <end position="158"/>
    </location>
</feature>
<name>A0A4W3GUJ9_CALMI</name>
<dbReference type="SMART" id="SM00194">
    <property type="entry name" value="PTPc"/>
    <property type="match status" value="1"/>
</dbReference>
<comment type="catalytic activity">
    <reaction evidence="10">
        <text>O-phospho-L-tyrosyl-[protein] + H2O = L-tyrosyl-[protein] + phosphate</text>
        <dbReference type="Rhea" id="RHEA:10684"/>
        <dbReference type="Rhea" id="RHEA-COMP:10136"/>
        <dbReference type="Rhea" id="RHEA-COMP:20101"/>
        <dbReference type="ChEBI" id="CHEBI:15377"/>
        <dbReference type="ChEBI" id="CHEBI:43474"/>
        <dbReference type="ChEBI" id="CHEBI:46858"/>
        <dbReference type="ChEBI" id="CHEBI:61978"/>
        <dbReference type="EC" id="3.1.3.48"/>
    </reaction>
</comment>
<feature type="domain" description="Tyrosine specific protein phosphatases" evidence="12">
    <location>
        <begin position="86"/>
        <end position="159"/>
    </location>
</feature>
<dbReference type="PANTHER" id="PTHR19134:SF553">
    <property type="entry name" value="TYROSINE-PROTEIN PHOSPHATASE 10D-RELATED"/>
    <property type="match status" value="1"/>
</dbReference>
<evidence type="ECO:0000256" key="2">
    <source>
        <dbReference type="ARBA" id="ARBA00013064"/>
    </source>
</evidence>
<organism evidence="13 14">
    <name type="scientific">Callorhinchus milii</name>
    <name type="common">Ghost shark</name>
    <dbReference type="NCBI Taxonomy" id="7868"/>
    <lineage>
        <taxon>Eukaryota</taxon>
        <taxon>Metazoa</taxon>
        <taxon>Chordata</taxon>
        <taxon>Craniata</taxon>
        <taxon>Vertebrata</taxon>
        <taxon>Chondrichthyes</taxon>
        <taxon>Holocephali</taxon>
        <taxon>Chimaeriformes</taxon>
        <taxon>Callorhinchidae</taxon>
        <taxon>Callorhinchus</taxon>
    </lineage>
</organism>
<keyword evidence="8" id="KW-0472">Membrane</keyword>
<dbReference type="InterPro" id="IPR016130">
    <property type="entry name" value="Tyr_Pase_AS"/>
</dbReference>
<evidence type="ECO:0000259" key="12">
    <source>
        <dbReference type="PROSITE" id="PS50056"/>
    </source>
</evidence>
<evidence type="ECO:0000259" key="11">
    <source>
        <dbReference type="PROSITE" id="PS50055"/>
    </source>
</evidence>
<feature type="domain" description="Tyrosine specific protein phosphatases" evidence="12">
    <location>
        <begin position="305"/>
        <end position="381"/>
    </location>
</feature>
<dbReference type="GO" id="GO:0004725">
    <property type="term" value="F:protein tyrosine phosphatase activity"/>
    <property type="evidence" value="ECO:0007669"/>
    <property type="project" value="UniProtKB-EC"/>
</dbReference>
<dbReference type="Gene3D" id="3.90.190.10">
    <property type="entry name" value="Protein tyrosine phosphatase superfamily"/>
    <property type="match status" value="2"/>
</dbReference>
<protein>
    <recommendedName>
        <fullName evidence="2">protein-tyrosine-phosphatase</fullName>
        <ecNumber evidence="2">3.1.3.48</ecNumber>
    </recommendedName>
</protein>
<dbReference type="FunFam" id="3.90.190.10:FF:000009">
    <property type="entry name" value="Receptor-type tyrosine-protein phosphatase beta"/>
    <property type="match status" value="1"/>
</dbReference>
<dbReference type="PANTHER" id="PTHR19134">
    <property type="entry name" value="RECEPTOR-TYPE TYROSINE-PROTEIN PHOSPHATASE"/>
    <property type="match status" value="1"/>
</dbReference>
<evidence type="ECO:0000256" key="5">
    <source>
        <dbReference type="ARBA" id="ARBA00022801"/>
    </source>
</evidence>
<dbReference type="PROSITE" id="PS50056">
    <property type="entry name" value="TYR_PHOSPHATASE_2"/>
    <property type="match status" value="2"/>
</dbReference>
<reference evidence="14" key="2">
    <citation type="journal article" date="2007" name="PLoS Biol.">
        <title>Survey sequencing and comparative analysis of the elephant shark (Callorhinchus milii) genome.</title>
        <authorList>
            <person name="Venkatesh B."/>
            <person name="Kirkness E.F."/>
            <person name="Loh Y.H."/>
            <person name="Halpern A.L."/>
            <person name="Lee A.P."/>
            <person name="Johnson J."/>
            <person name="Dandona N."/>
            <person name="Viswanathan L.D."/>
            <person name="Tay A."/>
            <person name="Venter J.C."/>
            <person name="Strausberg R.L."/>
            <person name="Brenner S."/>
        </authorList>
    </citation>
    <scope>NUCLEOTIDE SEQUENCE [LARGE SCALE GENOMIC DNA]</scope>
</reference>
<evidence type="ECO:0000313" key="14">
    <source>
        <dbReference type="Proteomes" id="UP000314986"/>
    </source>
</evidence>
<keyword evidence="5" id="KW-0378">Hydrolase</keyword>
<keyword evidence="4" id="KW-0732">Signal</keyword>
<dbReference type="CDD" id="cd00047">
    <property type="entry name" value="PTPc"/>
    <property type="match status" value="1"/>
</dbReference>
<dbReference type="GeneTree" id="ENSGT00940000154814"/>
<reference evidence="13" key="4">
    <citation type="submission" date="2025-08" db="UniProtKB">
        <authorList>
            <consortium name="Ensembl"/>
        </authorList>
    </citation>
    <scope>IDENTIFICATION</scope>
</reference>
<dbReference type="OMA" id="GRTICHY"/>
<dbReference type="Pfam" id="PF00102">
    <property type="entry name" value="Y_phosphatase"/>
    <property type="match status" value="2"/>
</dbReference>
<keyword evidence="6" id="KW-0904">Protein phosphatase</keyword>
<proteinExistence type="predicted"/>
<keyword evidence="9" id="KW-0325">Glycoprotein</keyword>
<evidence type="ECO:0000256" key="7">
    <source>
        <dbReference type="ARBA" id="ARBA00022989"/>
    </source>
</evidence>
<evidence type="ECO:0000256" key="1">
    <source>
        <dbReference type="ARBA" id="ARBA00004479"/>
    </source>
</evidence>
<dbReference type="InterPro" id="IPR000242">
    <property type="entry name" value="PTP_cat"/>
</dbReference>
<reference evidence="13" key="5">
    <citation type="submission" date="2025-09" db="UniProtKB">
        <authorList>
            <consortium name="Ensembl"/>
        </authorList>
    </citation>
    <scope>IDENTIFICATION</scope>
</reference>
<keyword evidence="7" id="KW-1133">Transmembrane helix</keyword>
<dbReference type="InParanoid" id="A0A4W3GUJ9"/>
<dbReference type="PROSITE" id="PS50055">
    <property type="entry name" value="TYR_PHOSPHATASE_PTP"/>
    <property type="match status" value="2"/>
</dbReference>
<dbReference type="SMART" id="SM00404">
    <property type="entry name" value="PTPc_motif"/>
    <property type="match status" value="2"/>
</dbReference>
<evidence type="ECO:0000256" key="9">
    <source>
        <dbReference type="ARBA" id="ARBA00023180"/>
    </source>
</evidence>
<dbReference type="PROSITE" id="PS00383">
    <property type="entry name" value="TYR_PHOSPHATASE_1"/>
    <property type="match status" value="2"/>
</dbReference>
<reference evidence="14" key="3">
    <citation type="journal article" date="2014" name="Nature">
        <title>Elephant shark genome provides unique insights into gnathostome evolution.</title>
        <authorList>
            <consortium name="International Elephant Shark Genome Sequencing Consortium"/>
            <person name="Venkatesh B."/>
            <person name="Lee A.P."/>
            <person name="Ravi V."/>
            <person name="Maurya A.K."/>
            <person name="Lian M.M."/>
            <person name="Swann J.B."/>
            <person name="Ohta Y."/>
            <person name="Flajnik M.F."/>
            <person name="Sutoh Y."/>
            <person name="Kasahara M."/>
            <person name="Hoon S."/>
            <person name="Gangu V."/>
            <person name="Roy S.W."/>
            <person name="Irimia M."/>
            <person name="Korzh V."/>
            <person name="Kondrychyn I."/>
            <person name="Lim Z.W."/>
            <person name="Tay B.H."/>
            <person name="Tohari S."/>
            <person name="Kong K.W."/>
            <person name="Ho S."/>
            <person name="Lorente-Galdos B."/>
            <person name="Quilez J."/>
            <person name="Marques-Bonet T."/>
            <person name="Raney B.J."/>
            <person name="Ingham P.W."/>
            <person name="Tay A."/>
            <person name="Hillier L.W."/>
            <person name="Minx P."/>
            <person name="Boehm T."/>
            <person name="Wilson R.K."/>
            <person name="Brenner S."/>
            <person name="Warren W.C."/>
        </authorList>
    </citation>
    <scope>NUCLEOTIDE SEQUENCE [LARGE SCALE GENOMIC DNA]</scope>
</reference>
<reference evidence="14" key="1">
    <citation type="journal article" date="2006" name="Science">
        <title>Ancient noncoding elements conserved in the human genome.</title>
        <authorList>
            <person name="Venkatesh B."/>
            <person name="Kirkness E.F."/>
            <person name="Loh Y.H."/>
            <person name="Halpern A.L."/>
            <person name="Lee A.P."/>
            <person name="Johnson J."/>
            <person name="Dandona N."/>
            <person name="Viswanathan L.D."/>
            <person name="Tay A."/>
            <person name="Venter J.C."/>
            <person name="Strausberg R.L."/>
            <person name="Brenner S."/>
        </authorList>
    </citation>
    <scope>NUCLEOTIDE SEQUENCE [LARGE SCALE GENOMIC DNA]</scope>
</reference>
<keyword evidence="14" id="KW-1185">Reference proteome</keyword>
<keyword evidence="3" id="KW-0812">Transmembrane</keyword>
<dbReference type="SUPFAM" id="SSF52799">
    <property type="entry name" value="(Phosphotyrosine protein) phosphatases II"/>
    <property type="match status" value="2"/>
</dbReference>
<dbReference type="EC" id="3.1.3.48" evidence="2"/>
<dbReference type="InterPro" id="IPR050348">
    <property type="entry name" value="Protein-Tyr_Phosphatase"/>
</dbReference>
<dbReference type="InterPro" id="IPR029021">
    <property type="entry name" value="Prot-tyrosine_phosphatase-like"/>
</dbReference>
<evidence type="ECO:0000256" key="4">
    <source>
        <dbReference type="ARBA" id="ARBA00022729"/>
    </source>
</evidence>
<dbReference type="GO" id="GO:0016020">
    <property type="term" value="C:membrane"/>
    <property type="evidence" value="ECO:0007669"/>
    <property type="project" value="UniProtKB-SubCell"/>
</dbReference>
<accession>A0A4W3GUJ9</accession>
<sequence>KIIIILMHLQVTCEKYWPTNKLPIQYGQIYVSVLKVEKKTSGCIPFYHNLAHFFLQINSKPGRTICHYQFVDWPDYGVPQSINSLVDFTEVVQKATESVRNSGPIVVHCSAGVGRSGSFIALSYSMNLIATKGIVNVFGQVYTMRRCRTMMVQTLVCYVQCVLHLPQSQYEHSRVKLPPSLNDPSSDYINANFIAGYNSDQEYIATQGPLKETLADFWRMIWTYNVSIIVMLTRCEENGKKKCEEYWPLDRNPQQFGDILVQVMSQNMYPEYIDRQFKVHYRAERIISHFHFLGWPDHGVPSPMDSIISFVAGFRHHAHFIKKSGPTVVHCSAGVGRTGTFIGLDCLLQQIRNEQTINVFEMVHRMRLNRCFMVQTLDQYMLLHTCIRNILTQNS</sequence>
<dbReference type="InterPro" id="IPR000387">
    <property type="entry name" value="Tyr_Pase_dom"/>
</dbReference>
<evidence type="ECO:0000313" key="13">
    <source>
        <dbReference type="Ensembl" id="ENSCMIP00000001654.1"/>
    </source>
</evidence>
<dbReference type="Ensembl" id="ENSCMIT00000001721.1">
    <property type="protein sequence ID" value="ENSCMIP00000001654.1"/>
    <property type="gene ID" value="ENSCMIG00000001039.1"/>
</dbReference>
<dbReference type="STRING" id="7868.ENSCMIP00000001654"/>
<evidence type="ECO:0000256" key="6">
    <source>
        <dbReference type="ARBA" id="ARBA00022912"/>
    </source>
</evidence>
<evidence type="ECO:0000256" key="3">
    <source>
        <dbReference type="ARBA" id="ARBA00022692"/>
    </source>
</evidence>
<comment type="subcellular location">
    <subcellularLocation>
        <location evidence="1">Membrane</location>
        <topology evidence="1">Single-pass type I membrane protein</topology>
    </subcellularLocation>
</comment>